<evidence type="ECO:0000313" key="2">
    <source>
        <dbReference type="Proteomes" id="UP000094070"/>
    </source>
</evidence>
<dbReference type="AlphaFoldDB" id="A0A1E5E4V5"/>
<comment type="caution">
    <text evidence="1">The sequence shown here is derived from an EMBL/GenBank/DDBJ whole genome shotgun (WGS) entry which is preliminary data.</text>
</comment>
<name>A0A1E5E4V5_9VIBR</name>
<dbReference type="EMBL" id="AJYK02000024">
    <property type="protein sequence ID" value="OEF28159.1"/>
    <property type="molecule type" value="Genomic_DNA"/>
</dbReference>
<accession>A0A1E5E4V5</accession>
<dbReference type="Proteomes" id="UP000094070">
    <property type="component" value="Unassembled WGS sequence"/>
</dbReference>
<protein>
    <recommendedName>
        <fullName evidence="3">Calcium-binding protein</fullName>
    </recommendedName>
</protein>
<sequence>MKRIAFIILVSLALWQFFYQPPPKTVADQKPKIAAFFDMGNTSTSKKRSPQQGFMCDERQRCSDMDSQKEAAYFYLHCPNQKLEVDPDGTPCGEFFE</sequence>
<reference evidence="1 2" key="1">
    <citation type="journal article" date="2012" name="Science">
        <title>Ecological populations of bacteria act as socially cohesive units of antibiotic production and resistance.</title>
        <authorList>
            <person name="Cordero O.X."/>
            <person name="Wildschutte H."/>
            <person name="Kirkup B."/>
            <person name="Proehl S."/>
            <person name="Ngo L."/>
            <person name="Hussain F."/>
            <person name="Le Roux F."/>
            <person name="Mincer T."/>
            <person name="Polz M.F."/>
        </authorList>
    </citation>
    <scope>NUCLEOTIDE SEQUENCE [LARGE SCALE GENOMIC DNA]</scope>
    <source>
        <strain evidence="1 2">1S-45</strain>
    </source>
</reference>
<keyword evidence="2" id="KW-1185">Reference proteome</keyword>
<evidence type="ECO:0000313" key="1">
    <source>
        <dbReference type="EMBL" id="OEF28159.1"/>
    </source>
</evidence>
<dbReference type="RefSeq" id="WP_017025490.1">
    <property type="nucleotide sequence ID" value="NZ_AJYK02000024.1"/>
</dbReference>
<dbReference type="STRING" id="1188252.A1QC_05825"/>
<gene>
    <name evidence="1" type="ORF">A1QC_05825</name>
</gene>
<proteinExistence type="predicted"/>
<evidence type="ECO:0008006" key="3">
    <source>
        <dbReference type="Google" id="ProtNLM"/>
    </source>
</evidence>
<organism evidence="1 2">
    <name type="scientific">Vibrio rumoiensis 1S-45</name>
    <dbReference type="NCBI Taxonomy" id="1188252"/>
    <lineage>
        <taxon>Bacteria</taxon>
        <taxon>Pseudomonadati</taxon>
        <taxon>Pseudomonadota</taxon>
        <taxon>Gammaproteobacteria</taxon>
        <taxon>Vibrionales</taxon>
        <taxon>Vibrionaceae</taxon>
        <taxon>Vibrio</taxon>
    </lineage>
</organism>
<dbReference type="OrthoDB" id="72963at2"/>